<dbReference type="Proteomes" id="UP000025061">
    <property type="component" value="Unassembled WGS sequence"/>
</dbReference>
<organism evidence="5 6">
    <name type="scientific">Hyphomonas hirschiana VP5</name>
    <dbReference type="NCBI Taxonomy" id="1280951"/>
    <lineage>
        <taxon>Bacteria</taxon>
        <taxon>Pseudomonadati</taxon>
        <taxon>Pseudomonadota</taxon>
        <taxon>Alphaproteobacteria</taxon>
        <taxon>Hyphomonadales</taxon>
        <taxon>Hyphomonadaceae</taxon>
        <taxon>Hyphomonas</taxon>
    </lineage>
</organism>
<dbReference type="AlphaFoldDB" id="A0A059FXW2"/>
<keyword evidence="1" id="KW-0805">Transcription regulation</keyword>
<evidence type="ECO:0000256" key="3">
    <source>
        <dbReference type="ARBA" id="ARBA00023163"/>
    </source>
</evidence>
<dbReference type="Gene3D" id="1.10.10.60">
    <property type="entry name" value="Homeodomain-like"/>
    <property type="match status" value="1"/>
</dbReference>
<evidence type="ECO:0000313" key="5">
    <source>
        <dbReference type="EMBL" id="KCZ95356.1"/>
    </source>
</evidence>
<dbReference type="SMART" id="SM00342">
    <property type="entry name" value="HTH_ARAC"/>
    <property type="match status" value="1"/>
</dbReference>
<comment type="caution">
    <text evidence="5">The sequence shown here is derived from an EMBL/GenBank/DDBJ whole genome shotgun (WGS) entry which is preliminary data.</text>
</comment>
<dbReference type="PANTHER" id="PTHR47894:SF1">
    <property type="entry name" value="HTH-TYPE TRANSCRIPTIONAL REGULATOR VQSM"/>
    <property type="match status" value="1"/>
</dbReference>
<sequence length="338" mass="37017">MPTVSSAYLSNYVETCIALGAPAAQMYALVPGGRAALDQPDERFAGDVVVRVLDAAAEMTGHDTVGLRVGMQFRPASFLDVGYALSSAGTIKQALEINAHYQALTQEVVRTSLEISGGFARIRCAPALPGVEEMRRVMEAVYAGYATIGFWLLRDHGSPIEAMQFRHRDPGPGSREVYETLFGKGVKFGAREDMMVFRADLVVRPLPGENRELVRLLTQRLDKRLAALHEGVGLPEKVRNCLHSQMGRVPPSMAGTAQLLGFSERTLRRRLAEEGVNFAQLLQGARKEAAEIYVREGKLTLTEIAHATGYSDQSAFVRAFRGWHGVSPGAYRREVRAG</sequence>
<evidence type="ECO:0000313" key="6">
    <source>
        <dbReference type="Proteomes" id="UP000025061"/>
    </source>
</evidence>
<feature type="domain" description="HTH araC/xylS-type" evidence="4">
    <location>
        <begin position="236"/>
        <end position="334"/>
    </location>
</feature>
<dbReference type="EMBL" id="ARYI01000004">
    <property type="protein sequence ID" value="KCZ95356.1"/>
    <property type="molecule type" value="Genomic_DNA"/>
</dbReference>
<dbReference type="GO" id="GO:0005829">
    <property type="term" value="C:cytosol"/>
    <property type="evidence" value="ECO:0007669"/>
    <property type="project" value="TreeGrafter"/>
</dbReference>
<dbReference type="InterPro" id="IPR018060">
    <property type="entry name" value="HTH_AraC"/>
</dbReference>
<dbReference type="PROSITE" id="PS01124">
    <property type="entry name" value="HTH_ARAC_FAMILY_2"/>
    <property type="match status" value="1"/>
</dbReference>
<dbReference type="SUPFAM" id="SSF46689">
    <property type="entry name" value="Homeodomain-like"/>
    <property type="match status" value="1"/>
</dbReference>
<evidence type="ECO:0000256" key="1">
    <source>
        <dbReference type="ARBA" id="ARBA00023015"/>
    </source>
</evidence>
<dbReference type="PRINTS" id="PR00032">
    <property type="entry name" value="HTHARAC"/>
</dbReference>
<keyword evidence="3" id="KW-0804">Transcription</keyword>
<dbReference type="InterPro" id="IPR020449">
    <property type="entry name" value="Tscrpt_reg_AraC-type_HTH"/>
</dbReference>
<dbReference type="InterPro" id="IPR032687">
    <property type="entry name" value="AraC-type_N"/>
</dbReference>
<dbReference type="RefSeq" id="WP_011647562.1">
    <property type="nucleotide sequence ID" value="NZ_ARYI01000004.1"/>
</dbReference>
<evidence type="ECO:0000259" key="4">
    <source>
        <dbReference type="PROSITE" id="PS01124"/>
    </source>
</evidence>
<protein>
    <submittedName>
        <fullName evidence="5">AraC family transcriptional regulator</fullName>
    </submittedName>
</protein>
<dbReference type="PATRIC" id="fig|1280951.3.peg.1372"/>
<dbReference type="InterPro" id="IPR009057">
    <property type="entry name" value="Homeodomain-like_sf"/>
</dbReference>
<dbReference type="Pfam" id="PF12625">
    <property type="entry name" value="Arabinose_bd"/>
    <property type="match status" value="1"/>
</dbReference>
<keyword evidence="6" id="KW-1185">Reference proteome</keyword>
<accession>A0A059FXW2</accession>
<dbReference type="Pfam" id="PF12833">
    <property type="entry name" value="HTH_18"/>
    <property type="match status" value="1"/>
</dbReference>
<proteinExistence type="predicted"/>
<dbReference type="GO" id="GO:0003700">
    <property type="term" value="F:DNA-binding transcription factor activity"/>
    <property type="evidence" value="ECO:0007669"/>
    <property type="project" value="InterPro"/>
</dbReference>
<reference evidence="5 6" key="1">
    <citation type="submission" date="2013-04" db="EMBL/GenBank/DDBJ databases">
        <title>Hyphomonas hirschiana VP5 Genome Sequencing.</title>
        <authorList>
            <person name="Lai Q."/>
            <person name="Shao Z."/>
        </authorList>
    </citation>
    <scope>NUCLEOTIDE SEQUENCE [LARGE SCALE GENOMIC DNA]</scope>
    <source>
        <strain evidence="5 6">VP5</strain>
    </source>
</reference>
<dbReference type="GO" id="GO:0000976">
    <property type="term" value="F:transcription cis-regulatory region binding"/>
    <property type="evidence" value="ECO:0007669"/>
    <property type="project" value="TreeGrafter"/>
</dbReference>
<name>A0A059FXW2_9PROT</name>
<dbReference type="PANTHER" id="PTHR47894">
    <property type="entry name" value="HTH-TYPE TRANSCRIPTIONAL REGULATOR GADX"/>
    <property type="match status" value="1"/>
</dbReference>
<gene>
    <name evidence="5" type="ORF">HHI_06784</name>
</gene>
<keyword evidence="2" id="KW-0238">DNA-binding</keyword>
<evidence type="ECO:0000256" key="2">
    <source>
        <dbReference type="ARBA" id="ARBA00023125"/>
    </source>
</evidence>